<dbReference type="Proteomes" id="UP001165488">
    <property type="component" value="Unassembled WGS sequence"/>
</dbReference>
<comment type="caution">
    <text evidence="1">The sequence shown here is derived from an EMBL/GenBank/DDBJ whole genome shotgun (WGS) entry which is preliminary data.</text>
</comment>
<organism evidence="1 2">
    <name type="scientific">Belliella calami</name>
    <dbReference type="NCBI Taxonomy" id="2923436"/>
    <lineage>
        <taxon>Bacteria</taxon>
        <taxon>Pseudomonadati</taxon>
        <taxon>Bacteroidota</taxon>
        <taxon>Cytophagia</taxon>
        <taxon>Cytophagales</taxon>
        <taxon>Cyclobacteriaceae</taxon>
        <taxon>Belliella</taxon>
    </lineage>
</organism>
<dbReference type="RefSeq" id="WP_241276058.1">
    <property type="nucleotide sequence ID" value="NZ_JAKZGS010000017.1"/>
</dbReference>
<name>A0ABS9UT02_9BACT</name>
<keyword evidence="2" id="KW-1185">Reference proteome</keyword>
<evidence type="ECO:0000313" key="1">
    <source>
        <dbReference type="EMBL" id="MCH7399564.1"/>
    </source>
</evidence>
<reference evidence="1" key="1">
    <citation type="submission" date="2022-03" db="EMBL/GenBank/DDBJ databases">
        <title>De novo assembled genomes of Belliella spp. (Cyclobacteriaceae) strains.</title>
        <authorList>
            <person name="Szabo A."/>
            <person name="Korponai K."/>
            <person name="Felfoldi T."/>
        </authorList>
    </citation>
    <scope>NUCLEOTIDE SEQUENCE</scope>
    <source>
        <strain evidence="1">DSM 107340</strain>
    </source>
</reference>
<accession>A0ABS9UT02</accession>
<proteinExistence type="predicted"/>
<protein>
    <submittedName>
        <fullName evidence="1">Uncharacterized protein</fullName>
    </submittedName>
</protein>
<dbReference type="EMBL" id="JAKZGS010000017">
    <property type="protein sequence ID" value="MCH7399564.1"/>
    <property type="molecule type" value="Genomic_DNA"/>
</dbReference>
<evidence type="ECO:0000313" key="2">
    <source>
        <dbReference type="Proteomes" id="UP001165488"/>
    </source>
</evidence>
<sequence length="170" mass="19086">MLLIIFLCLFYGQSIKTDHENINTIRFDIKEVMNMHGSADLMNSTGGLIKSVEIKDGGLIIGDISVSKNKGVYLTVKTGSDQRFLSFNPSLSQINDFSEDEVIYKKKSMPKNGILWKSRSQGDKFAQTIIDKGQVIISVENIEDDLLLAMILMERIHHARSLLIANSAFF</sequence>
<gene>
    <name evidence="1" type="ORF">MM236_16290</name>
</gene>